<feature type="compositionally biased region" description="Basic and acidic residues" evidence="1">
    <location>
        <begin position="260"/>
        <end position="271"/>
    </location>
</feature>
<dbReference type="Proteomes" id="UP000242704">
    <property type="component" value="Unassembled WGS sequence"/>
</dbReference>
<evidence type="ECO:0008006" key="5">
    <source>
        <dbReference type="Google" id="ProtNLM"/>
    </source>
</evidence>
<organism evidence="3 4">
    <name type="scientific">Staphylococcus chromogenes</name>
    <name type="common">Staphylococcus hyicus subsp. chromogenes</name>
    <dbReference type="NCBI Taxonomy" id="46126"/>
    <lineage>
        <taxon>Bacteria</taxon>
        <taxon>Bacillati</taxon>
        <taxon>Bacillota</taxon>
        <taxon>Bacilli</taxon>
        <taxon>Bacillales</taxon>
        <taxon>Staphylococcaceae</taxon>
        <taxon>Staphylococcus</taxon>
    </lineage>
</organism>
<feature type="compositionally biased region" description="Low complexity" evidence="1">
    <location>
        <begin position="144"/>
        <end position="158"/>
    </location>
</feature>
<protein>
    <recommendedName>
        <fullName evidence="5">YtxH domain-containing protein</fullName>
    </recommendedName>
</protein>
<keyword evidence="2" id="KW-1133">Transmembrane helix</keyword>
<feature type="compositionally biased region" description="Basic and acidic residues" evidence="1">
    <location>
        <begin position="53"/>
        <end position="85"/>
    </location>
</feature>
<keyword evidence="2" id="KW-0812">Transmembrane</keyword>
<feature type="transmembrane region" description="Helical" evidence="2">
    <location>
        <begin position="31"/>
        <end position="49"/>
    </location>
</feature>
<comment type="caution">
    <text evidence="3">The sequence shown here is derived from an EMBL/GenBank/DDBJ whole genome shotgun (WGS) entry which is preliminary data.</text>
</comment>
<feature type="compositionally biased region" description="Basic and acidic residues" evidence="1">
    <location>
        <begin position="278"/>
        <end position="311"/>
    </location>
</feature>
<feature type="compositionally biased region" description="Basic and acidic residues" evidence="1">
    <location>
        <begin position="93"/>
        <end position="103"/>
    </location>
</feature>
<sequence>MEKYNRDLHSKGLESYEVSQYDREAPQRLDLVFGFVAGAVLGSSLGLLLKPTLEAKSKKKDQVKTKKVNDQNSTLRDEAKRKAEALKAQAQRVRKDSQRERSVLTDSEDPSSKELAAQRRAIQSEVDSDRLEGQTSKSAREENNGQNTAGVATAGVTASGLAQAAKNSDQQKENETSISSDSKDDAMAAQQRAIRAEVDSDRLEGQTGPTATAQAEGKDEKLSQEKSNQQKTSENTASLGAQRRLLNGNKKESTTTSANKENDFSKKDAKFENGVVTHDSDKDFTLSDHNEKVKEEAKKTNSKVDKHTFNK</sequence>
<evidence type="ECO:0000256" key="2">
    <source>
        <dbReference type="SAM" id="Phobius"/>
    </source>
</evidence>
<feature type="region of interest" description="Disordered" evidence="1">
    <location>
        <begin position="53"/>
        <end position="311"/>
    </location>
</feature>
<dbReference type="EMBL" id="PZBZ01000026">
    <property type="protein sequence ID" value="PTG14537.1"/>
    <property type="molecule type" value="Genomic_DNA"/>
</dbReference>
<reference evidence="3 4" key="1">
    <citation type="journal article" date="2016" name="Front. Microbiol.">
        <title>Comprehensive Phylogenetic Analysis of Bovine Non-aureus Staphylococci Species Based on Whole-Genome Sequencing.</title>
        <authorList>
            <person name="Naushad S."/>
            <person name="Barkema H.W."/>
            <person name="Luby C."/>
            <person name="Condas L.A."/>
            <person name="Nobrega D.B."/>
            <person name="Carson D.A."/>
            <person name="De Buck J."/>
        </authorList>
    </citation>
    <scope>NUCLEOTIDE SEQUENCE [LARGE SCALE GENOMIC DNA]</scope>
    <source>
        <strain evidence="3 4">SNUC 505</strain>
    </source>
</reference>
<dbReference type="AlphaFoldDB" id="A0AAE5W7Z4"/>
<name>A0AAE5W7Z4_STACR</name>
<evidence type="ECO:0000313" key="4">
    <source>
        <dbReference type="Proteomes" id="UP000242704"/>
    </source>
</evidence>
<dbReference type="RefSeq" id="WP_107360615.1">
    <property type="nucleotide sequence ID" value="NZ_JBOZQT010000001.1"/>
</dbReference>
<keyword evidence="2" id="KW-0472">Membrane</keyword>
<gene>
    <name evidence="3" type="ORF">BU653_05910</name>
</gene>
<feature type="compositionally biased region" description="Basic and acidic residues" evidence="1">
    <location>
        <begin position="169"/>
        <end position="186"/>
    </location>
</feature>
<accession>A0AAE5W7Z4</accession>
<proteinExistence type="predicted"/>
<feature type="compositionally biased region" description="Polar residues" evidence="1">
    <location>
        <begin position="225"/>
        <end position="239"/>
    </location>
</feature>
<feature type="compositionally biased region" description="Basic and acidic residues" evidence="1">
    <location>
        <begin position="127"/>
        <end position="143"/>
    </location>
</feature>
<feature type="compositionally biased region" description="Basic and acidic residues" evidence="1">
    <location>
        <begin position="194"/>
        <end position="204"/>
    </location>
</feature>
<evidence type="ECO:0000256" key="1">
    <source>
        <dbReference type="SAM" id="MobiDB-lite"/>
    </source>
</evidence>
<evidence type="ECO:0000313" key="3">
    <source>
        <dbReference type="EMBL" id="PTG14537.1"/>
    </source>
</evidence>